<dbReference type="Proteomes" id="UP000265938">
    <property type="component" value="Unassembled WGS sequence"/>
</dbReference>
<organism evidence="2 3">
    <name type="scientific">Pseudoalteromonas gelatinilytica</name>
    <dbReference type="NCBI Taxonomy" id="1703256"/>
    <lineage>
        <taxon>Bacteria</taxon>
        <taxon>Pseudomonadati</taxon>
        <taxon>Pseudomonadota</taxon>
        <taxon>Gammaproteobacteria</taxon>
        <taxon>Alteromonadales</taxon>
        <taxon>Pseudoalteromonadaceae</taxon>
        <taxon>Pseudoalteromonas</taxon>
    </lineage>
</organism>
<dbReference type="PROSITE" id="PS51257">
    <property type="entry name" value="PROKAR_LIPOPROTEIN"/>
    <property type="match status" value="1"/>
</dbReference>
<dbReference type="RefSeq" id="WP_051501958.1">
    <property type="nucleotide sequence ID" value="NZ_QYSE01000005.1"/>
</dbReference>
<keyword evidence="1" id="KW-0732">Signal</keyword>
<proteinExistence type="predicted"/>
<evidence type="ECO:0000313" key="2">
    <source>
        <dbReference type="EMBL" id="RJF33671.1"/>
    </source>
</evidence>
<evidence type="ECO:0000256" key="1">
    <source>
        <dbReference type="SAM" id="SignalP"/>
    </source>
</evidence>
<sequence>MTKIISLTLLTLLLTACQPTPNTSANNKPDIGNIKSGPSKMQANITVQGYTSTLNNIDIEFLGKTIPYTYSDGKIGNSRGYNWWVSKHFALKSDLPKEKVTLYLELLEMAYPHYVALFGMAPPNIERQRIAVVYGSSRSRVREAMLDDGFLRGVHKTAGGETMFYNRAGYNFPSHREHHQRYIVIHETMHAFHMALNGHSTWAPNWITEGLADSIAHHVYDPKQKQLTVMVFDRAPMNYIETGLKQYYSANKPTIEEINDDPALKRGLNFFIIHYLLSSPERAQYFAHFIEELRLANPHSEATLSTANSLLKSTFKNWSEIEQGFADFVENIQPSFHIVSGPWEQDGNAYWLRNTQSTALSRLDITPPSTANHPVMDFPAPKPSSLIDVANKHQVAALIEFEAAQLHRGKIGIALQGKRNQKNQKYRRTFVGEEQASDDQLLMLLIEDGSHLIINAQSYDNFKAKQIALTPEIKSALIADKKLAINLTLEQAQLSINLHAQRGSKKVTQQFSIPLNKQMIATLNSEKISLLGQNNNHKITPYLFNPTPSRLLPITAENALTNPWLFKNYDLLNRVFKTCQQHEGFIPQCDLELSNILAKLPSIELHDEASSELEALESQYIATLNNAGFSTLSGVKSDIYYHQQKPFLRVVNPTDSPLEITAQVTLTNSANKPSKTHQLKRSLSSGTHNISLPTEINADKVTIAQTLKWKSLTHQSTLSKRVTPFNGVEFNVIKTKEHEDYWLVELNLSGPYSGDTIGDIILTSTSFEQATPAKSQQKSVDLAPYEQKTYTFKVTKTDKPQQISVKAILNVDGEPIRLIQELTLS</sequence>
<accession>A0A3A3ELZ4</accession>
<gene>
    <name evidence="2" type="ORF">D4741_17115</name>
</gene>
<comment type="caution">
    <text evidence="2">The sequence shown here is derived from an EMBL/GenBank/DDBJ whole genome shotgun (WGS) entry which is preliminary data.</text>
</comment>
<feature type="signal peptide" evidence="1">
    <location>
        <begin position="1"/>
        <end position="25"/>
    </location>
</feature>
<feature type="chain" id="PRO_5017184673" evidence="1">
    <location>
        <begin position="26"/>
        <end position="825"/>
    </location>
</feature>
<reference evidence="2 3" key="1">
    <citation type="submission" date="2018-09" db="EMBL/GenBank/DDBJ databases">
        <title>Identification of marine bacteria producing industrial enzymes.</title>
        <authorList>
            <person name="Cheng T.H."/>
            <person name="Saidin J."/>
            <person name="Muhd D.D."/>
            <person name="Isa M.N.M."/>
            <person name="Bakar M.F.A."/>
            <person name="Ismail N."/>
        </authorList>
    </citation>
    <scope>NUCLEOTIDE SEQUENCE [LARGE SCALE GENOMIC DNA]</scope>
    <source>
        <strain evidence="2 3">MNAD 1.6</strain>
    </source>
</reference>
<protein>
    <submittedName>
        <fullName evidence="2">Uncharacterized protein</fullName>
    </submittedName>
</protein>
<name>A0A3A3ELZ4_9GAMM</name>
<evidence type="ECO:0000313" key="3">
    <source>
        <dbReference type="Proteomes" id="UP000265938"/>
    </source>
</evidence>
<dbReference type="AlphaFoldDB" id="A0A3A3ELZ4"/>
<dbReference type="EMBL" id="QYSE01000005">
    <property type="protein sequence ID" value="RJF33671.1"/>
    <property type="molecule type" value="Genomic_DNA"/>
</dbReference>